<accession>A0A9K3M6G8</accession>
<protein>
    <submittedName>
        <fullName evidence="2">Uncharacterized protein</fullName>
    </submittedName>
</protein>
<feature type="compositionally biased region" description="Acidic residues" evidence="1">
    <location>
        <begin position="154"/>
        <end position="169"/>
    </location>
</feature>
<name>A0A9K3M6G8_9STRA</name>
<dbReference type="AlphaFoldDB" id="A0A9K3M6G8"/>
<organism evidence="2 3">
    <name type="scientific">Nitzschia inconspicua</name>
    <dbReference type="NCBI Taxonomy" id="303405"/>
    <lineage>
        <taxon>Eukaryota</taxon>
        <taxon>Sar</taxon>
        <taxon>Stramenopiles</taxon>
        <taxon>Ochrophyta</taxon>
        <taxon>Bacillariophyta</taxon>
        <taxon>Bacillariophyceae</taxon>
        <taxon>Bacillariophycidae</taxon>
        <taxon>Bacillariales</taxon>
        <taxon>Bacillariaceae</taxon>
        <taxon>Nitzschia</taxon>
    </lineage>
</organism>
<feature type="compositionally biased region" description="Polar residues" evidence="1">
    <location>
        <begin position="140"/>
        <end position="149"/>
    </location>
</feature>
<feature type="region of interest" description="Disordered" evidence="1">
    <location>
        <begin position="253"/>
        <end position="304"/>
    </location>
</feature>
<gene>
    <name evidence="2" type="ORF">IV203_013909</name>
</gene>
<reference evidence="2" key="1">
    <citation type="journal article" date="2021" name="Sci. Rep.">
        <title>Diploid genomic architecture of Nitzschia inconspicua, an elite biomass production diatom.</title>
        <authorList>
            <person name="Oliver A."/>
            <person name="Podell S."/>
            <person name="Pinowska A."/>
            <person name="Traller J.C."/>
            <person name="Smith S.R."/>
            <person name="McClure R."/>
            <person name="Beliaev A."/>
            <person name="Bohutskyi P."/>
            <person name="Hill E.A."/>
            <person name="Rabines A."/>
            <person name="Zheng H."/>
            <person name="Allen L.Z."/>
            <person name="Kuo A."/>
            <person name="Grigoriev I.V."/>
            <person name="Allen A.E."/>
            <person name="Hazlebeck D."/>
            <person name="Allen E.E."/>
        </authorList>
    </citation>
    <scope>NUCLEOTIDE SEQUENCE</scope>
    <source>
        <strain evidence="2">Hildebrandi</strain>
    </source>
</reference>
<evidence type="ECO:0000313" key="2">
    <source>
        <dbReference type="EMBL" id="KAG7374814.1"/>
    </source>
</evidence>
<evidence type="ECO:0000313" key="3">
    <source>
        <dbReference type="Proteomes" id="UP000693970"/>
    </source>
</evidence>
<reference evidence="2" key="2">
    <citation type="submission" date="2021-04" db="EMBL/GenBank/DDBJ databases">
        <authorList>
            <person name="Podell S."/>
        </authorList>
    </citation>
    <scope>NUCLEOTIDE SEQUENCE</scope>
    <source>
        <strain evidence="2">Hildebrandi</strain>
    </source>
</reference>
<dbReference type="Proteomes" id="UP000693970">
    <property type="component" value="Unassembled WGS sequence"/>
</dbReference>
<feature type="region of interest" description="Disordered" evidence="1">
    <location>
        <begin position="140"/>
        <end position="180"/>
    </location>
</feature>
<feature type="compositionally biased region" description="Acidic residues" evidence="1">
    <location>
        <begin position="253"/>
        <end position="270"/>
    </location>
</feature>
<comment type="caution">
    <text evidence="2">The sequence shown here is derived from an EMBL/GenBank/DDBJ whole genome shotgun (WGS) entry which is preliminary data.</text>
</comment>
<evidence type="ECO:0000256" key="1">
    <source>
        <dbReference type="SAM" id="MobiDB-lite"/>
    </source>
</evidence>
<proteinExistence type="predicted"/>
<sequence length="304" mass="34869">MSIRFAGKEIEYSLPVQARLIGQSFQPNSLPPHILGISYDFNVTLRRIDEYCESLVDGQQQVTVLEWQKRDSFSPVVEKDVFQQRMTVLKEQQQVLMQKQQSKGKKEKEKELVLARGTIAAKKNGARMGAMWNQSTLVAIEQTPTSHTDPTSKEEDEEDEKEMEVEDTNCDGVSPPQEQFDYSCHSFGQTEGDQTLPCPVISQATSRWTNTENTILNNENWEEILPLLLNRTKRDITQRTMVWERTGKIQEMDLDDEGEEDIEDGTDNEDETMKKVMAAEDNDDHYATNIDEEESIKLSANRPQ</sequence>
<dbReference type="EMBL" id="JAGRRH010000001">
    <property type="protein sequence ID" value="KAG7374814.1"/>
    <property type="molecule type" value="Genomic_DNA"/>
</dbReference>
<keyword evidence="3" id="KW-1185">Reference proteome</keyword>